<keyword evidence="1" id="KW-0732">Signal</keyword>
<dbReference type="Proteomes" id="UP000254720">
    <property type="component" value="Unassembled WGS sequence"/>
</dbReference>
<comment type="caution">
    <text evidence="2">The sequence shown here is derived from an EMBL/GenBank/DDBJ whole genome shotgun (WGS) entry which is preliminary data.</text>
</comment>
<dbReference type="RefSeq" id="WP_114835287.1">
    <property type="nucleotide sequence ID" value="NZ_LR699115.1"/>
</dbReference>
<keyword evidence="3" id="KW-1185">Reference proteome</keyword>
<proteinExistence type="predicted"/>
<organism evidence="2 3">
    <name type="scientific">Aquicella lusitana</name>
    <dbReference type="NCBI Taxonomy" id="254246"/>
    <lineage>
        <taxon>Bacteria</taxon>
        <taxon>Pseudomonadati</taxon>
        <taxon>Pseudomonadota</taxon>
        <taxon>Gammaproteobacteria</taxon>
        <taxon>Legionellales</taxon>
        <taxon>Coxiellaceae</taxon>
        <taxon>Aquicella</taxon>
    </lineage>
</organism>
<gene>
    <name evidence="2" type="ORF">C8D86_1305</name>
</gene>
<sequence length="70" mass="7400">MRTRSIKLSPSMLSLIILLLLCAYGKAASAATANTIPAEQAQFSKTGQAEMIAKGQVYVPPKSNEDEACA</sequence>
<evidence type="ECO:0000256" key="1">
    <source>
        <dbReference type="SAM" id="SignalP"/>
    </source>
</evidence>
<accession>A0A370G795</accession>
<evidence type="ECO:0000313" key="3">
    <source>
        <dbReference type="Proteomes" id="UP000254720"/>
    </source>
</evidence>
<reference evidence="2 3" key="1">
    <citation type="submission" date="2018-07" db="EMBL/GenBank/DDBJ databases">
        <title>Genomic Encyclopedia of Type Strains, Phase IV (KMG-IV): sequencing the most valuable type-strain genomes for metagenomic binning, comparative biology and taxonomic classification.</title>
        <authorList>
            <person name="Goeker M."/>
        </authorList>
    </citation>
    <scope>NUCLEOTIDE SEQUENCE [LARGE SCALE GENOMIC DNA]</scope>
    <source>
        <strain evidence="2 3">DSM 16500</strain>
    </source>
</reference>
<dbReference type="AlphaFoldDB" id="A0A370G795"/>
<feature type="signal peptide" evidence="1">
    <location>
        <begin position="1"/>
        <end position="30"/>
    </location>
</feature>
<dbReference type="EMBL" id="QQAX01000030">
    <property type="protein sequence ID" value="RDI38946.1"/>
    <property type="molecule type" value="Genomic_DNA"/>
</dbReference>
<name>A0A370G795_9COXI</name>
<evidence type="ECO:0000313" key="2">
    <source>
        <dbReference type="EMBL" id="RDI38946.1"/>
    </source>
</evidence>
<protein>
    <submittedName>
        <fullName evidence="2">Uncharacterized protein</fullName>
    </submittedName>
</protein>
<feature type="chain" id="PRO_5016827405" evidence="1">
    <location>
        <begin position="31"/>
        <end position="70"/>
    </location>
</feature>